<dbReference type="Gene3D" id="3.40.50.2300">
    <property type="match status" value="1"/>
</dbReference>
<sequence>MNIAILEDESIHIYRLTEIISSLLKDLGVSSYDLKTFKDKKALLAELFIPSNQNIYFLDLELQGDQQQGLKVGQQIRDYDSQAALIFLLHTPS</sequence>
<dbReference type="EMBL" id="QZFR01000044">
    <property type="protein sequence ID" value="RXV74239.1"/>
    <property type="molecule type" value="Genomic_DNA"/>
</dbReference>
<dbReference type="RefSeq" id="WP_004049769.1">
    <property type="nucleotide sequence ID" value="NZ_BDFM01000114.1"/>
</dbReference>
<protein>
    <recommendedName>
        <fullName evidence="3">Response regulator</fullName>
    </recommendedName>
</protein>
<name>A0A4Q2AV80_9LACO</name>
<reference evidence="1 2" key="1">
    <citation type="submission" date="2018-09" db="EMBL/GenBank/DDBJ databases">
        <title>Murine metabolic-syndrome-specific gut microbial biobank.</title>
        <authorList>
            <person name="Liu C."/>
        </authorList>
    </citation>
    <scope>NUCLEOTIDE SEQUENCE [LARGE SCALE GENOMIC DNA]</scope>
    <source>
        <strain evidence="1 2">C-30</strain>
    </source>
</reference>
<evidence type="ECO:0008006" key="3">
    <source>
        <dbReference type="Google" id="ProtNLM"/>
    </source>
</evidence>
<evidence type="ECO:0000313" key="1">
    <source>
        <dbReference type="EMBL" id="RXV74239.1"/>
    </source>
</evidence>
<dbReference type="Proteomes" id="UP000289316">
    <property type="component" value="Unassembled WGS sequence"/>
</dbReference>
<proteinExistence type="predicted"/>
<evidence type="ECO:0000313" key="2">
    <source>
        <dbReference type="Proteomes" id="UP000289316"/>
    </source>
</evidence>
<organism evidence="1 2">
    <name type="scientific">Ligilactobacillus murinus</name>
    <dbReference type="NCBI Taxonomy" id="1622"/>
    <lineage>
        <taxon>Bacteria</taxon>
        <taxon>Bacillati</taxon>
        <taxon>Bacillota</taxon>
        <taxon>Bacilli</taxon>
        <taxon>Lactobacillales</taxon>
        <taxon>Lactobacillaceae</taxon>
        <taxon>Ligilactobacillus</taxon>
    </lineage>
</organism>
<accession>A0A4Q2AV80</accession>
<dbReference type="AlphaFoldDB" id="A0A4Q2AV80"/>
<gene>
    <name evidence="1" type="ORF">D6C19_06570</name>
</gene>
<comment type="caution">
    <text evidence="1">The sequence shown here is derived from an EMBL/GenBank/DDBJ whole genome shotgun (WGS) entry which is preliminary data.</text>
</comment>